<dbReference type="PANTHER" id="PTHR13179">
    <property type="entry name" value="DEP DOMAIN CONTAINING PROTEIN 5"/>
    <property type="match status" value="1"/>
</dbReference>
<dbReference type="STRING" id="5888.A0DDZ1"/>
<feature type="domain" description="Vacuolar membrane-associated protein Iml1 N-terminal" evidence="2">
    <location>
        <begin position="137"/>
        <end position="458"/>
    </location>
</feature>
<dbReference type="OMA" id="IEIMEIC"/>
<dbReference type="InterPro" id="IPR048255">
    <property type="entry name" value="IML1_N"/>
</dbReference>
<evidence type="ECO:0000313" key="4">
    <source>
        <dbReference type="Proteomes" id="UP000000600"/>
    </source>
</evidence>
<evidence type="ECO:0000256" key="1">
    <source>
        <dbReference type="SAM" id="MobiDB-lite"/>
    </source>
</evidence>
<dbReference type="InParanoid" id="A0DDZ1"/>
<dbReference type="eggNOG" id="KOG3572">
    <property type="taxonomic scope" value="Eukaryota"/>
</dbReference>
<dbReference type="EMBL" id="CT868396">
    <property type="protein sequence ID" value="CAK81258.1"/>
    <property type="molecule type" value="Genomic_DNA"/>
</dbReference>
<dbReference type="HOGENOM" id="CLU_276162_0_0_1"/>
<dbReference type="GO" id="GO:0005096">
    <property type="term" value="F:GTPase activator activity"/>
    <property type="evidence" value="ECO:0007669"/>
    <property type="project" value="InterPro"/>
</dbReference>
<proteinExistence type="predicted"/>
<evidence type="ECO:0000259" key="2">
    <source>
        <dbReference type="Pfam" id="PF12257"/>
    </source>
</evidence>
<evidence type="ECO:0000313" key="3">
    <source>
        <dbReference type="EMBL" id="CAK81258.1"/>
    </source>
</evidence>
<keyword evidence="4" id="KW-1185">Reference proteome</keyword>
<dbReference type="RefSeq" id="XP_001448655.1">
    <property type="nucleotide sequence ID" value="XM_001448618.1"/>
</dbReference>
<dbReference type="OrthoDB" id="39497at2759"/>
<dbReference type="GeneID" id="5034440"/>
<dbReference type="GO" id="GO:0010508">
    <property type="term" value="P:positive regulation of autophagy"/>
    <property type="evidence" value="ECO:0000318"/>
    <property type="project" value="GO_Central"/>
</dbReference>
<sequence>MARSNKWKQFVPQQPQEQQPNDDVKPAANKKLMKFADTQAYQVSTHDNNYKDAIDIEISEDFFTTQPVYLEISVKDQAIKFIIQVTQANVVKTQNQRISVLKTITDLYKVDYDVNMRFQAYFRIVNEQEKTYQLSFVEILVKEHFLSRRDMVQINQKLLKTTCYTKKNVIIQYAGDFLKASIQISQLMMRDINNQEYAYTGIITEETNIVYRSLESKMAILIELSQETFKDDAIGEIALESMQKFLKVYYLRNQSLMTNHKLEIIIYARIYFPEIKTVDELYNQLINNSNQEQTYPPHAQLDQFGNVCIDIYKKVPEKKPLRQFDQLAQTVIQTIQELTAWINVKTINNYHSLFVKDYLKKKPEFKQVQSIKGELSSSKYSNLLEAITLVTQNFRLDHTTRSLKNSGHFLLILSPGNGYYFGDLKTYKIAKKNALNNNIVCMLNCFGRIPNITGPIFYLREHNLPIERDPIPSLTQIQQKYFQNTSTHLNQEKCQYNYQDRNKIIQANDDTEVQSCLRHAYWIQIIKYNDEFLRSFFMLYDRQNQNDLLPFCFKKQKYISFSQVDFTLLSYQEQKQKLNQLEDLQKFDEILKNSIKDPKQTDHQLKQQQMGSMLIEEAPNPYNPTVDSGQQVNIFATTYYEKKPEQQEQPLTEKKIVKNNQKKKIKSHNRIKWKLYQWGWKSHQFIFQMKDSYHKLFKNYLLNHIKEVEQNLFQMEQNWKNICYVPLCPLKSVMVYEEQKQYKTSGEQQVVDNIGIKEFEDQVMGILLSENYQYVQPGEQTEDEYGSKLQCYKNQQKSYPMKFIKGGHIITLYYELQNYKIEEYNKNNLKAETKKHRYISIQNDSAIIPQLYRYNLHGNNSITCREILFSEGIDTHIKGLIRIFSDLEWTSKYTEENISFMRPKKIGLAFIPNESLQADKKLRQQQYEKWKDNFNKFMEKLKQQLRCFNSDAIRIQHVSKYKDMQKDRFHQLNLKYTTSLPEYKSQLHNEKYEQLCITSQANYCPKCIYNINLLWISSTALPIIKVIEIMEICSNGFKQVQIPGNIDSIFQQHLPFESIYKFKISTKEKMKSVKKQVRYPPYDCFYDRYDVLDGNQLLVHSKGLFFLKFDFKNLEVLFKENLLQSEETTNQRAIQQIFMKLKQLINEENDKLKM</sequence>
<dbReference type="InterPro" id="IPR027244">
    <property type="entry name" value="IML1"/>
</dbReference>
<name>A0DDZ1_PARTE</name>
<dbReference type="GO" id="GO:1904262">
    <property type="term" value="P:negative regulation of TORC1 signaling"/>
    <property type="evidence" value="ECO:0000318"/>
    <property type="project" value="GO_Central"/>
</dbReference>
<dbReference type="Pfam" id="PF12257">
    <property type="entry name" value="IML1"/>
    <property type="match status" value="1"/>
</dbReference>
<reference evidence="3 4" key="1">
    <citation type="journal article" date="2006" name="Nature">
        <title>Global trends of whole-genome duplications revealed by the ciliate Paramecium tetraurelia.</title>
        <authorList>
            <consortium name="Genoscope"/>
            <person name="Aury J.-M."/>
            <person name="Jaillon O."/>
            <person name="Duret L."/>
            <person name="Noel B."/>
            <person name="Jubin C."/>
            <person name="Porcel B.M."/>
            <person name="Segurens B."/>
            <person name="Daubin V."/>
            <person name="Anthouard V."/>
            <person name="Aiach N."/>
            <person name="Arnaiz O."/>
            <person name="Billaut A."/>
            <person name="Beisson J."/>
            <person name="Blanc I."/>
            <person name="Bouhouche K."/>
            <person name="Camara F."/>
            <person name="Duharcourt S."/>
            <person name="Guigo R."/>
            <person name="Gogendeau D."/>
            <person name="Katinka M."/>
            <person name="Keller A.-M."/>
            <person name="Kissmehl R."/>
            <person name="Klotz C."/>
            <person name="Koll F."/>
            <person name="Le Moue A."/>
            <person name="Lepere C."/>
            <person name="Malinsky S."/>
            <person name="Nowacki M."/>
            <person name="Nowak J.K."/>
            <person name="Plattner H."/>
            <person name="Poulain J."/>
            <person name="Ruiz F."/>
            <person name="Serrano V."/>
            <person name="Zagulski M."/>
            <person name="Dessen P."/>
            <person name="Betermier M."/>
            <person name="Weissenbach J."/>
            <person name="Scarpelli C."/>
            <person name="Schachter V."/>
            <person name="Sperling L."/>
            <person name="Meyer E."/>
            <person name="Cohen J."/>
            <person name="Wincker P."/>
        </authorList>
    </citation>
    <scope>NUCLEOTIDE SEQUENCE [LARGE SCALE GENOMIC DNA]</scope>
    <source>
        <strain evidence="3 4">Stock d4-2</strain>
    </source>
</reference>
<dbReference type="AlphaFoldDB" id="A0DDZ1"/>
<organism evidence="3 4">
    <name type="scientific">Paramecium tetraurelia</name>
    <dbReference type="NCBI Taxonomy" id="5888"/>
    <lineage>
        <taxon>Eukaryota</taxon>
        <taxon>Sar</taxon>
        <taxon>Alveolata</taxon>
        <taxon>Ciliophora</taxon>
        <taxon>Intramacronucleata</taxon>
        <taxon>Oligohymenophorea</taxon>
        <taxon>Peniculida</taxon>
        <taxon>Parameciidae</taxon>
        <taxon>Paramecium</taxon>
    </lineage>
</organism>
<dbReference type="KEGG" id="ptm:GSPATT00016100001"/>
<feature type="region of interest" description="Disordered" evidence="1">
    <location>
        <begin position="1"/>
        <end position="24"/>
    </location>
</feature>
<gene>
    <name evidence="3" type="ORF">GSPATT00016100001</name>
</gene>
<dbReference type="PANTHER" id="PTHR13179:SF8">
    <property type="entry name" value="GATOR COMPLEX PROTEIN DEPDC5"/>
    <property type="match status" value="1"/>
</dbReference>
<dbReference type="Proteomes" id="UP000000600">
    <property type="component" value="Unassembled WGS sequence"/>
</dbReference>
<dbReference type="GO" id="GO:1990130">
    <property type="term" value="C:GATOR1 complex"/>
    <property type="evidence" value="ECO:0000318"/>
    <property type="project" value="GO_Central"/>
</dbReference>
<protein>
    <recommendedName>
        <fullName evidence="2">Vacuolar membrane-associated protein Iml1 N-terminal domain-containing protein</fullName>
    </recommendedName>
</protein>
<accession>A0DDZ1</accession>